<keyword evidence="3" id="KW-0238">DNA-binding</keyword>
<dbReference type="AlphaFoldDB" id="A0A175YBI7"/>
<keyword evidence="5" id="KW-0539">Nucleus</keyword>
<keyword evidence="7" id="KW-1185">Reference proteome</keyword>
<evidence type="ECO:0000256" key="4">
    <source>
        <dbReference type="ARBA" id="ARBA00023163"/>
    </source>
</evidence>
<evidence type="ECO:0000256" key="2">
    <source>
        <dbReference type="ARBA" id="ARBA00023015"/>
    </source>
</evidence>
<evidence type="ECO:0000313" key="6">
    <source>
        <dbReference type="EMBL" id="WOH04072.1"/>
    </source>
</evidence>
<dbReference type="SUPFAM" id="SSF101936">
    <property type="entry name" value="DNA-binding pseudobarrel domain"/>
    <property type="match status" value="1"/>
</dbReference>
<reference evidence="6" key="1">
    <citation type="journal article" date="2016" name="Nat. Genet.">
        <title>A high-quality carrot genome assembly provides new insights into carotenoid accumulation and asterid genome evolution.</title>
        <authorList>
            <person name="Iorizzo M."/>
            <person name="Ellison S."/>
            <person name="Senalik D."/>
            <person name="Zeng P."/>
            <person name="Satapoomin P."/>
            <person name="Huang J."/>
            <person name="Bowman M."/>
            <person name="Iovene M."/>
            <person name="Sanseverino W."/>
            <person name="Cavagnaro P."/>
            <person name="Yildiz M."/>
            <person name="Macko-Podgorni A."/>
            <person name="Moranska E."/>
            <person name="Grzebelus E."/>
            <person name="Grzebelus D."/>
            <person name="Ashrafi H."/>
            <person name="Zheng Z."/>
            <person name="Cheng S."/>
            <person name="Spooner D."/>
            <person name="Van Deynze A."/>
            <person name="Simon P."/>
        </authorList>
    </citation>
    <scope>NUCLEOTIDE SEQUENCE</scope>
    <source>
        <tissue evidence="6">Leaf</tissue>
    </source>
</reference>
<keyword evidence="4" id="KW-0804">Transcription</keyword>
<sequence length="151" mass="17295">MQREDFNGSYDERANECEEKDVRLSSENNLISASQRQLLGNSSREEDGNNLREFLSWGVKIQPSHLDDHCHGVNVSCIYIHITEHWKSGGFITATTDNQNFQLEIKKINGRTTIHSGWKKMVDFLKAKEGDICLFYNLGSPTKFKVKLQST</sequence>
<dbReference type="GO" id="GO:0003677">
    <property type="term" value="F:DNA binding"/>
    <property type="evidence" value="ECO:0007669"/>
    <property type="project" value="UniProtKB-KW"/>
</dbReference>
<reference evidence="6" key="2">
    <citation type="submission" date="2022-03" db="EMBL/GenBank/DDBJ databases">
        <title>Draft title - Genomic analysis of global carrot germplasm unveils the trajectory of domestication and the origin of high carotenoid orange carrot.</title>
        <authorList>
            <person name="Iorizzo M."/>
            <person name="Ellison S."/>
            <person name="Senalik D."/>
            <person name="Macko-Podgorni A."/>
            <person name="Grzebelus D."/>
            <person name="Bostan H."/>
            <person name="Rolling W."/>
            <person name="Curaba J."/>
            <person name="Simon P."/>
        </authorList>
    </citation>
    <scope>NUCLEOTIDE SEQUENCE</scope>
    <source>
        <tissue evidence="6">Leaf</tissue>
    </source>
</reference>
<dbReference type="GO" id="GO:0005634">
    <property type="term" value="C:nucleus"/>
    <property type="evidence" value="ECO:0007669"/>
    <property type="project" value="UniProtKB-SubCell"/>
</dbReference>
<evidence type="ECO:0000313" key="7">
    <source>
        <dbReference type="Proteomes" id="UP000077755"/>
    </source>
</evidence>
<comment type="subcellular location">
    <subcellularLocation>
        <location evidence="1">Nucleus</location>
    </subcellularLocation>
</comment>
<dbReference type="InterPro" id="IPR015300">
    <property type="entry name" value="DNA-bd_pseudobarrel_sf"/>
</dbReference>
<name>A0A175YBI7_DAUCS</name>
<protein>
    <submittedName>
        <fullName evidence="6">Uncharacterized protein</fullName>
    </submittedName>
</protein>
<evidence type="ECO:0000256" key="5">
    <source>
        <dbReference type="ARBA" id="ARBA00023242"/>
    </source>
</evidence>
<evidence type="ECO:0000256" key="1">
    <source>
        <dbReference type="ARBA" id="ARBA00004123"/>
    </source>
</evidence>
<dbReference type="Gramene" id="KZM80986">
    <property type="protein sequence ID" value="KZM80986"/>
    <property type="gene ID" value="DCAR_031857"/>
</dbReference>
<keyword evidence="2" id="KW-0805">Transcription regulation</keyword>
<dbReference type="Proteomes" id="UP000077755">
    <property type="component" value="Chromosome 6"/>
</dbReference>
<dbReference type="Gene3D" id="2.40.330.10">
    <property type="entry name" value="DNA-binding pseudobarrel domain"/>
    <property type="match status" value="1"/>
</dbReference>
<dbReference type="EMBL" id="CP093348">
    <property type="protein sequence ID" value="WOH04072.1"/>
    <property type="molecule type" value="Genomic_DNA"/>
</dbReference>
<proteinExistence type="predicted"/>
<evidence type="ECO:0000256" key="3">
    <source>
        <dbReference type="ARBA" id="ARBA00023125"/>
    </source>
</evidence>
<accession>A0A175YBI7</accession>
<organism evidence="6 7">
    <name type="scientific">Daucus carota subsp. sativus</name>
    <name type="common">Carrot</name>
    <dbReference type="NCBI Taxonomy" id="79200"/>
    <lineage>
        <taxon>Eukaryota</taxon>
        <taxon>Viridiplantae</taxon>
        <taxon>Streptophyta</taxon>
        <taxon>Embryophyta</taxon>
        <taxon>Tracheophyta</taxon>
        <taxon>Spermatophyta</taxon>
        <taxon>Magnoliopsida</taxon>
        <taxon>eudicotyledons</taxon>
        <taxon>Gunneridae</taxon>
        <taxon>Pentapetalae</taxon>
        <taxon>asterids</taxon>
        <taxon>campanulids</taxon>
        <taxon>Apiales</taxon>
        <taxon>Apiaceae</taxon>
        <taxon>Apioideae</taxon>
        <taxon>Scandiceae</taxon>
        <taxon>Daucinae</taxon>
        <taxon>Daucus</taxon>
        <taxon>Daucus sect. Daucus</taxon>
    </lineage>
</organism>
<gene>
    <name evidence="6" type="ORF">DCAR_0623478</name>
</gene>